<feature type="compositionally biased region" description="Pro residues" evidence="1">
    <location>
        <begin position="61"/>
        <end position="76"/>
    </location>
</feature>
<dbReference type="Proteomes" id="UP001362999">
    <property type="component" value="Unassembled WGS sequence"/>
</dbReference>
<proteinExistence type="predicted"/>
<name>A0AAV9Z915_9AGAR</name>
<gene>
    <name evidence="2" type="ORF">R3P38DRAFT_2812017</name>
</gene>
<evidence type="ECO:0000256" key="1">
    <source>
        <dbReference type="SAM" id="MobiDB-lite"/>
    </source>
</evidence>
<protein>
    <recommendedName>
        <fullName evidence="4">Gag-like protein</fullName>
    </recommendedName>
</protein>
<sequence>MSESGKTKKNEFLAAISSDPPVRPATRSRKAKVPTASSIAAEGGSLDTSSLTVPDSSTPPHALPPTPTSPTVPLPKPASKRPEKTSEAKQQQAEALHFKKQFLSQSRERVEDADSFDALADVFGDVLKWLQSSITQESWKILSAIQIPGTPRQPRHYHSPALKQLSEKSEAQHKAITSLSKEVASVKTDKVLSYAAAAATTVKLPAPLITKPKPPPLPSPSNERILVRFDGDVPPLLDAPYSEIVAAVNKHLVGLSLPTVLYAVKQNASSIFLVPASAADTQILDKEWARWGHGVFPGARIAPVALHSHLQVNGVLFRDVTDMKDLKREFELRNPDLGPVTGLPTWVNRPPTEAQTAAILAGGRKPKVAGSVYFLLQSRDKVDLALSRGRVVLCSTSPTVERGFPHLRISQCWGCHKYGHTRARCNVKKPSCIVCASPVSDPSHSASCSGPVSCLNCGGKHRADSYSCPKRRELTLVLAARMKELQESLDKSSIYPLPYVQTACS</sequence>
<feature type="region of interest" description="Disordered" evidence="1">
    <location>
        <begin position="1"/>
        <end position="94"/>
    </location>
</feature>
<feature type="compositionally biased region" description="Polar residues" evidence="1">
    <location>
        <begin position="46"/>
        <end position="55"/>
    </location>
</feature>
<keyword evidence="3" id="KW-1185">Reference proteome</keyword>
<dbReference type="AlphaFoldDB" id="A0AAV9Z915"/>
<comment type="caution">
    <text evidence="2">The sequence shown here is derived from an EMBL/GenBank/DDBJ whole genome shotgun (WGS) entry which is preliminary data.</text>
</comment>
<organism evidence="2 3">
    <name type="scientific">Favolaschia claudopus</name>
    <dbReference type="NCBI Taxonomy" id="2862362"/>
    <lineage>
        <taxon>Eukaryota</taxon>
        <taxon>Fungi</taxon>
        <taxon>Dikarya</taxon>
        <taxon>Basidiomycota</taxon>
        <taxon>Agaricomycotina</taxon>
        <taxon>Agaricomycetes</taxon>
        <taxon>Agaricomycetidae</taxon>
        <taxon>Agaricales</taxon>
        <taxon>Marasmiineae</taxon>
        <taxon>Mycenaceae</taxon>
        <taxon>Favolaschia</taxon>
    </lineage>
</organism>
<feature type="compositionally biased region" description="Basic and acidic residues" evidence="1">
    <location>
        <begin position="1"/>
        <end position="11"/>
    </location>
</feature>
<dbReference type="EMBL" id="JAWWNJ010000184">
    <property type="protein sequence ID" value="KAK6974460.1"/>
    <property type="molecule type" value="Genomic_DNA"/>
</dbReference>
<reference evidence="2 3" key="1">
    <citation type="journal article" date="2024" name="J Genomics">
        <title>Draft genome sequencing and assembly of Favolaschia claudopus CIRM-BRFM 2984 isolated from oak limbs.</title>
        <authorList>
            <person name="Navarro D."/>
            <person name="Drula E."/>
            <person name="Chaduli D."/>
            <person name="Cazenave R."/>
            <person name="Ahrendt S."/>
            <person name="Wang J."/>
            <person name="Lipzen A."/>
            <person name="Daum C."/>
            <person name="Barry K."/>
            <person name="Grigoriev I.V."/>
            <person name="Favel A."/>
            <person name="Rosso M.N."/>
            <person name="Martin F."/>
        </authorList>
    </citation>
    <scope>NUCLEOTIDE SEQUENCE [LARGE SCALE GENOMIC DNA]</scope>
    <source>
        <strain evidence="2 3">CIRM-BRFM 2984</strain>
    </source>
</reference>
<evidence type="ECO:0000313" key="2">
    <source>
        <dbReference type="EMBL" id="KAK6974460.1"/>
    </source>
</evidence>
<evidence type="ECO:0008006" key="4">
    <source>
        <dbReference type="Google" id="ProtNLM"/>
    </source>
</evidence>
<accession>A0AAV9Z915</accession>
<evidence type="ECO:0000313" key="3">
    <source>
        <dbReference type="Proteomes" id="UP001362999"/>
    </source>
</evidence>